<protein>
    <submittedName>
        <fullName evidence="2">Uncharacterized protein</fullName>
    </submittedName>
</protein>
<evidence type="ECO:0000313" key="3">
    <source>
        <dbReference type="Proteomes" id="UP000799439"/>
    </source>
</evidence>
<dbReference type="AlphaFoldDB" id="A0A9P4MF08"/>
<reference evidence="2" key="1">
    <citation type="journal article" date="2020" name="Stud. Mycol.">
        <title>101 Dothideomycetes genomes: a test case for predicting lifestyles and emergence of pathogens.</title>
        <authorList>
            <person name="Haridas S."/>
            <person name="Albert R."/>
            <person name="Binder M."/>
            <person name="Bloem J."/>
            <person name="Labutti K."/>
            <person name="Salamov A."/>
            <person name="Andreopoulos B."/>
            <person name="Baker S."/>
            <person name="Barry K."/>
            <person name="Bills G."/>
            <person name="Bluhm B."/>
            <person name="Cannon C."/>
            <person name="Castanera R."/>
            <person name="Culley D."/>
            <person name="Daum C."/>
            <person name="Ezra D."/>
            <person name="Gonzalez J."/>
            <person name="Henrissat B."/>
            <person name="Kuo A."/>
            <person name="Liang C."/>
            <person name="Lipzen A."/>
            <person name="Lutzoni F."/>
            <person name="Magnuson J."/>
            <person name="Mondo S."/>
            <person name="Nolan M."/>
            <person name="Ohm R."/>
            <person name="Pangilinan J."/>
            <person name="Park H.-J."/>
            <person name="Ramirez L."/>
            <person name="Alfaro M."/>
            <person name="Sun H."/>
            <person name="Tritt A."/>
            <person name="Yoshinaga Y."/>
            <person name="Zwiers L.-H."/>
            <person name="Turgeon B."/>
            <person name="Goodwin S."/>
            <person name="Spatafora J."/>
            <person name="Crous P."/>
            <person name="Grigoriev I."/>
        </authorList>
    </citation>
    <scope>NUCLEOTIDE SEQUENCE</scope>
    <source>
        <strain evidence="2">CBS 260.36</strain>
    </source>
</reference>
<dbReference type="Proteomes" id="UP000799439">
    <property type="component" value="Unassembled WGS sequence"/>
</dbReference>
<evidence type="ECO:0000313" key="2">
    <source>
        <dbReference type="EMBL" id="KAF2151830.1"/>
    </source>
</evidence>
<proteinExistence type="predicted"/>
<dbReference type="EMBL" id="ML996087">
    <property type="protein sequence ID" value="KAF2151830.1"/>
    <property type="molecule type" value="Genomic_DNA"/>
</dbReference>
<evidence type="ECO:0000256" key="1">
    <source>
        <dbReference type="SAM" id="MobiDB-lite"/>
    </source>
</evidence>
<comment type="caution">
    <text evidence="2">The sequence shown here is derived from an EMBL/GenBank/DDBJ whole genome shotgun (WGS) entry which is preliminary data.</text>
</comment>
<accession>A0A9P4MF08</accession>
<sequence length="115" mass="12230">MREILFVRDEGCRRVAARVCSPARFVVVSEQSREGPSIKSGGLGRQDCNIPGGDDGEKRRVDEKGLVEDVGTINGWGSATRALLGAPHAKPSRGPRVHRACLMLLEVAASPVAAP</sequence>
<feature type="region of interest" description="Disordered" evidence="1">
    <location>
        <begin position="34"/>
        <end position="59"/>
    </location>
</feature>
<keyword evidence="3" id="KW-1185">Reference proteome</keyword>
<organism evidence="2 3">
    <name type="scientific">Myriangium duriaei CBS 260.36</name>
    <dbReference type="NCBI Taxonomy" id="1168546"/>
    <lineage>
        <taxon>Eukaryota</taxon>
        <taxon>Fungi</taxon>
        <taxon>Dikarya</taxon>
        <taxon>Ascomycota</taxon>
        <taxon>Pezizomycotina</taxon>
        <taxon>Dothideomycetes</taxon>
        <taxon>Dothideomycetidae</taxon>
        <taxon>Myriangiales</taxon>
        <taxon>Myriangiaceae</taxon>
        <taxon>Myriangium</taxon>
    </lineage>
</organism>
<gene>
    <name evidence="2" type="ORF">K461DRAFT_157811</name>
</gene>
<name>A0A9P4MF08_9PEZI</name>